<protein>
    <submittedName>
        <fullName evidence="1">Uncharacterized protein</fullName>
    </submittedName>
</protein>
<evidence type="ECO:0000313" key="2">
    <source>
        <dbReference type="Proteomes" id="UP001221898"/>
    </source>
</evidence>
<dbReference type="Proteomes" id="UP001221898">
    <property type="component" value="Unassembled WGS sequence"/>
</dbReference>
<comment type="caution">
    <text evidence="1">The sequence shown here is derived from an EMBL/GenBank/DDBJ whole genome shotgun (WGS) entry which is preliminary data.</text>
</comment>
<dbReference type="EMBL" id="JAINUG010000078">
    <property type="protein sequence ID" value="KAJ8400243.1"/>
    <property type="molecule type" value="Genomic_DNA"/>
</dbReference>
<sequence>MISPKGRAPATLSPASWRFLLWQVSAVSCVLRARRTWVMLRHRGHNSTAQYCRCQEDGHFTAYACPCHSERELGRFGAAANGHLLMGPWRPDQHVSAHRGRYPVVTVRRERGENAALLTLPLTSPSVIHYRTLTRDDPSPPPPAAVPGL</sequence>
<keyword evidence="2" id="KW-1185">Reference proteome</keyword>
<proteinExistence type="predicted"/>
<organism evidence="1 2">
    <name type="scientific">Aldrovandia affinis</name>
    <dbReference type="NCBI Taxonomy" id="143900"/>
    <lineage>
        <taxon>Eukaryota</taxon>
        <taxon>Metazoa</taxon>
        <taxon>Chordata</taxon>
        <taxon>Craniata</taxon>
        <taxon>Vertebrata</taxon>
        <taxon>Euteleostomi</taxon>
        <taxon>Actinopterygii</taxon>
        <taxon>Neopterygii</taxon>
        <taxon>Teleostei</taxon>
        <taxon>Notacanthiformes</taxon>
        <taxon>Halosauridae</taxon>
        <taxon>Aldrovandia</taxon>
    </lineage>
</organism>
<reference evidence="1" key="1">
    <citation type="journal article" date="2023" name="Science">
        <title>Genome structures resolve the early diversification of teleost fishes.</title>
        <authorList>
            <person name="Parey E."/>
            <person name="Louis A."/>
            <person name="Montfort J."/>
            <person name="Bouchez O."/>
            <person name="Roques C."/>
            <person name="Iampietro C."/>
            <person name="Lluch J."/>
            <person name="Castinel A."/>
            <person name="Donnadieu C."/>
            <person name="Desvignes T."/>
            <person name="Floi Bucao C."/>
            <person name="Jouanno E."/>
            <person name="Wen M."/>
            <person name="Mejri S."/>
            <person name="Dirks R."/>
            <person name="Jansen H."/>
            <person name="Henkel C."/>
            <person name="Chen W.J."/>
            <person name="Zahm M."/>
            <person name="Cabau C."/>
            <person name="Klopp C."/>
            <person name="Thompson A.W."/>
            <person name="Robinson-Rechavi M."/>
            <person name="Braasch I."/>
            <person name="Lecointre G."/>
            <person name="Bobe J."/>
            <person name="Postlethwait J.H."/>
            <person name="Berthelot C."/>
            <person name="Roest Crollius H."/>
            <person name="Guiguen Y."/>
        </authorList>
    </citation>
    <scope>NUCLEOTIDE SEQUENCE</scope>
    <source>
        <strain evidence="1">NC1722</strain>
    </source>
</reference>
<dbReference type="AlphaFoldDB" id="A0AAD7WKJ5"/>
<evidence type="ECO:0000313" key="1">
    <source>
        <dbReference type="EMBL" id="KAJ8400243.1"/>
    </source>
</evidence>
<gene>
    <name evidence="1" type="ORF">AAFF_G00399370</name>
</gene>
<name>A0AAD7WKJ5_9TELE</name>
<accession>A0AAD7WKJ5</accession>
<dbReference type="PROSITE" id="PS51257">
    <property type="entry name" value="PROKAR_LIPOPROTEIN"/>
    <property type="match status" value="1"/>
</dbReference>